<dbReference type="Proteomes" id="UP000622797">
    <property type="component" value="Unassembled WGS sequence"/>
</dbReference>
<dbReference type="AlphaFoldDB" id="A0A8H4XB27"/>
<dbReference type="PANTHER" id="PTHR10039">
    <property type="entry name" value="AMELOGENIN"/>
    <property type="match status" value="1"/>
</dbReference>
<feature type="coiled-coil region" evidence="2">
    <location>
        <begin position="624"/>
        <end position="651"/>
    </location>
</feature>
<keyword evidence="2" id="KW-0175">Coiled coil</keyword>
<keyword evidence="6" id="KW-1185">Reference proteome</keyword>
<dbReference type="OrthoDB" id="443402at2759"/>
<dbReference type="Pfam" id="PF25053">
    <property type="entry name" value="DUF7791"/>
    <property type="match status" value="1"/>
</dbReference>
<accession>A0A8H4XB27</accession>
<evidence type="ECO:0008006" key="7">
    <source>
        <dbReference type="Google" id="ProtNLM"/>
    </source>
</evidence>
<evidence type="ECO:0000259" key="4">
    <source>
        <dbReference type="Pfam" id="PF25053"/>
    </source>
</evidence>
<protein>
    <recommendedName>
        <fullName evidence="7">NACHT domain-containing protein</fullName>
    </recommendedName>
</protein>
<dbReference type="SUPFAM" id="SSF52540">
    <property type="entry name" value="P-loop containing nucleoside triphosphate hydrolases"/>
    <property type="match status" value="1"/>
</dbReference>
<dbReference type="PANTHER" id="PTHR10039:SF5">
    <property type="entry name" value="NACHT DOMAIN-CONTAINING PROTEIN"/>
    <property type="match status" value="1"/>
</dbReference>
<sequence length="991" mass="112049">MAELAALGAAASVLQVIDFGTRFIVTAWQISRSDNSSSSLQFFSSSLQGLQDASTNLRGVQHELQTTPAHAGPDTAIVSLAEKTAVLSKEMLDSLERIGRDDQGRKRDALKKTWLMLWKEDKLKGLETKLIDVKADLAFFLTVNLRATARATLENQEQMLSEIRIMRADLKDLGGTSTSPHGMQQGFGASALEYLTSGLHTRQQIKAELEGAIWADIYKSEGQAGLPDSSSIQLPQYRRERLENIFVQRIRYDNMQERELTIKDAHEGTFRWIFESNGDASTLPIGFKEWLESDDGIYWITGKPGSGKSTLMRYILQPTSQAVGQDDETNAAMPHDKCEKHLRRWAGSEQKLTIASFHFWAIGSKLQASQEGLFRTLLFQLLRAHPEVIPMVSLSRWEALCLLNEDPKGFSQDELGDMFRQAVAHISTRTNLALFIDGLDEFDGDCGALITLVKKLVTSSIKICVSSRPWTEFEDAFAHCPRLRMEDLTYHDIMNYVVDKFEEDPQFKRLQRRQTEVANNLIQSIAEKASGVFLWVTIVVASLLAGMGKGDRVEDLEMRLDQLPAEIEKLYERIHESIDPMYLEHAAQLFELMNVFAEPPPLMLLWYADEVRFMDRVVNENPKTVSHEEKLERLEDMRRRINSRCKGLLEVQLVTTSAKPDIEFGLHVWYLHKTVFEFIGSHSARQKLWGHPKAPFDAHLRISAACAAWAKIRMQSMAVSEPSNIQFHSYVSKCLQYAAGTGEGSSSEVVRLLDNLRDECGSDYNPVQFSEPDVLYQSTADKIWMNDYSRLPDGSESFSIDQKFLCLATESMVLEYVRAKAKPGGLVMANCAQNSPYRKGIFSSISRKLLKRQEVPAISLLSLVPLMYPNSAPIIKLLLENGADPNTEIDRYVGNYVDRASPWEEVLANALVALEDEPDAELIDHVSKCVRLMIDWGAKVSSKTVERALGLQGEDPSRRRDNRGRRRAFEEKQVLQCLKRMKKDRDAKFTV</sequence>
<gene>
    <name evidence="5" type="ORF">FSARC_4831</name>
</gene>
<dbReference type="InterPro" id="IPR027417">
    <property type="entry name" value="P-loop_NTPase"/>
</dbReference>
<dbReference type="Gene3D" id="3.40.50.300">
    <property type="entry name" value="P-loop containing nucleotide triphosphate hydrolases"/>
    <property type="match status" value="1"/>
</dbReference>
<organism evidence="5 6">
    <name type="scientific">Fusarium sarcochroum</name>
    <dbReference type="NCBI Taxonomy" id="1208366"/>
    <lineage>
        <taxon>Eukaryota</taxon>
        <taxon>Fungi</taxon>
        <taxon>Dikarya</taxon>
        <taxon>Ascomycota</taxon>
        <taxon>Pezizomycotina</taxon>
        <taxon>Sordariomycetes</taxon>
        <taxon>Hypocreomycetidae</taxon>
        <taxon>Hypocreales</taxon>
        <taxon>Nectriaceae</taxon>
        <taxon>Fusarium</taxon>
        <taxon>Fusarium lateritium species complex</taxon>
    </lineage>
</organism>
<dbReference type="EMBL" id="JABEXW010000229">
    <property type="protein sequence ID" value="KAF4967636.1"/>
    <property type="molecule type" value="Genomic_DNA"/>
</dbReference>
<evidence type="ECO:0000313" key="6">
    <source>
        <dbReference type="Proteomes" id="UP000622797"/>
    </source>
</evidence>
<dbReference type="InterPro" id="IPR056884">
    <property type="entry name" value="NPHP3-like_N"/>
</dbReference>
<feature type="domain" description="DUF7791" evidence="4">
    <location>
        <begin position="577"/>
        <end position="715"/>
    </location>
</feature>
<feature type="domain" description="Nephrocystin 3-like N-terminal" evidence="3">
    <location>
        <begin position="286"/>
        <end position="468"/>
    </location>
</feature>
<evidence type="ECO:0000256" key="2">
    <source>
        <dbReference type="SAM" id="Coils"/>
    </source>
</evidence>
<evidence type="ECO:0000259" key="3">
    <source>
        <dbReference type="Pfam" id="PF24883"/>
    </source>
</evidence>
<reference evidence="5" key="2">
    <citation type="submission" date="2020-05" db="EMBL/GenBank/DDBJ databases">
        <authorList>
            <person name="Kim H.-S."/>
            <person name="Proctor R.H."/>
            <person name="Brown D.W."/>
        </authorList>
    </citation>
    <scope>NUCLEOTIDE SEQUENCE</scope>
    <source>
        <strain evidence="5">NRRL 20472</strain>
    </source>
</reference>
<keyword evidence="1" id="KW-0677">Repeat</keyword>
<name>A0A8H4XB27_9HYPO</name>
<evidence type="ECO:0000313" key="5">
    <source>
        <dbReference type="EMBL" id="KAF4967636.1"/>
    </source>
</evidence>
<dbReference type="InterPro" id="IPR056693">
    <property type="entry name" value="DUF7791"/>
</dbReference>
<evidence type="ECO:0000256" key="1">
    <source>
        <dbReference type="ARBA" id="ARBA00022737"/>
    </source>
</evidence>
<proteinExistence type="predicted"/>
<dbReference type="Pfam" id="PF24883">
    <property type="entry name" value="NPHP3_N"/>
    <property type="match status" value="1"/>
</dbReference>
<comment type="caution">
    <text evidence="5">The sequence shown here is derived from an EMBL/GenBank/DDBJ whole genome shotgun (WGS) entry which is preliminary data.</text>
</comment>
<reference evidence="5" key="1">
    <citation type="journal article" date="2020" name="BMC Genomics">
        <title>Correction to: Identification and distribution of gene clusters required for synthesis of sphingolipid metabolism inhibitors in diverse species of the filamentous fungus Fusarium.</title>
        <authorList>
            <person name="Kim H.S."/>
            <person name="Lohmar J.M."/>
            <person name="Busman M."/>
            <person name="Brown D.W."/>
            <person name="Naumann T.A."/>
            <person name="Divon H.H."/>
            <person name="Lysoe E."/>
            <person name="Uhlig S."/>
            <person name="Proctor R.H."/>
        </authorList>
    </citation>
    <scope>NUCLEOTIDE SEQUENCE</scope>
    <source>
        <strain evidence="5">NRRL 20472</strain>
    </source>
</reference>